<keyword evidence="3" id="KW-1185">Reference proteome</keyword>
<dbReference type="Proteomes" id="UP000295192">
    <property type="component" value="Unassembled WGS sequence"/>
</dbReference>
<evidence type="ECO:0000313" key="3">
    <source>
        <dbReference type="Proteomes" id="UP000295192"/>
    </source>
</evidence>
<evidence type="ECO:0000313" key="2">
    <source>
        <dbReference type="EMBL" id="TDG50852.1"/>
    </source>
</evidence>
<protein>
    <submittedName>
        <fullName evidence="2">Uncharacterized protein</fullName>
    </submittedName>
</protein>
<sequence length="80" mass="8871">MALRLVVTEMLAGKACGRSQAEAGAEAEEEDKREEQEQEQKQILLEFMLPGYILSARLISSSCGVMLTSAFDFHIFSSSR</sequence>
<evidence type="ECO:0000256" key="1">
    <source>
        <dbReference type="SAM" id="MobiDB-lite"/>
    </source>
</evidence>
<dbReference type="EMBL" id="LSRL02000013">
    <property type="protein sequence ID" value="TDG50852.1"/>
    <property type="molecule type" value="Genomic_DNA"/>
</dbReference>
<proteinExistence type="predicted"/>
<accession>A0A484BRL1</accession>
<comment type="caution">
    <text evidence="2">The sequence shown here is derived from an EMBL/GenBank/DDBJ whole genome shotgun (WGS) entry which is preliminary data.</text>
</comment>
<gene>
    <name evidence="2" type="ORF">AWZ03_002841</name>
</gene>
<reference evidence="2 3" key="1">
    <citation type="journal article" date="2019" name="J. Hered.">
        <title>An Improved Genome Assembly for Drosophila navojoa, the Basal Species in the mojavensis Cluster.</title>
        <authorList>
            <person name="Vanderlinde T."/>
            <person name="Dupim E.G."/>
            <person name="Nazario-Yepiz N.O."/>
            <person name="Carvalho A.B."/>
        </authorList>
    </citation>
    <scope>NUCLEOTIDE SEQUENCE [LARGE SCALE GENOMIC DNA]</scope>
    <source>
        <strain evidence="2">Navoj_Jal97</strain>
        <tissue evidence="2">Whole organism</tissue>
    </source>
</reference>
<feature type="region of interest" description="Disordered" evidence="1">
    <location>
        <begin position="19"/>
        <end position="39"/>
    </location>
</feature>
<dbReference type="AlphaFoldDB" id="A0A484BRL1"/>
<name>A0A484BRL1_DRONA</name>
<organism evidence="2 3">
    <name type="scientific">Drosophila navojoa</name>
    <name type="common">Fruit fly</name>
    <dbReference type="NCBI Taxonomy" id="7232"/>
    <lineage>
        <taxon>Eukaryota</taxon>
        <taxon>Metazoa</taxon>
        <taxon>Ecdysozoa</taxon>
        <taxon>Arthropoda</taxon>
        <taxon>Hexapoda</taxon>
        <taxon>Insecta</taxon>
        <taxon>Pterygota</taxon>
        <taxon>Neoptera</taxon>
        <taxon>Endopterygota</taxon>
        <taxon>Diptera</taxon>
        <taxon>Brachycera</taxon>
        <taxon>Muscomorpha</taxon>
        <taxon>Ephydroidea</taxon>
        <taxon>Drosophilidae</taxon>
        <taxon>Drosophila</taxon>
    </lineage>
</organism>